<dbReference type="EMBL" id="JAUOZS010000001">
    <property type="protein sequence ID" value="MDT8902896.1"/>
    <property type="molecule type" value="Genomic_DNA"/>
</dbReference>
<evidence type="ECO:0000313" key="2">
    <source>
        <dbReference type="EMBL" id="MDT8902896.1"/>
    </source>
</evidence>
<gene>
    <name evidence="2" type="ORF">Q4T40_16765</name>
</gene>
<proteinExistence type="predicted"/>
<organism evidence="2 3">
    <name type="scientific">Anaeroselena agilis</name>
    <dbReference type="NCBI Taxonomy" id="3063788"/>
    <lineage>
        <taxon>Bacteria</taxon>
        <taxon>Bacillati</taxon>
        <taxon>Bacillota</taxon>
        <taxon>Negativicutes</taxon>
        <taxon>Acetonemataceae</taxon>
        <taxon>Anaeroselena</taxon>
    </lineage>
</organism>
<accession>A0ABU3P1J8</accession>
<dbReference type="Proteomes" id="UP001254848">
    <property type="component" value="Unassembled WGS sequence"/>
</dbReference>
<evidence type="ECO:0000256" key="1">
    <source>
        <dbReference type="SAM" id="Phobius"/>
    </source>
</evidence>
<evidence type="ECO:0000313" key="3">
    <source>
        <dbReference type="Proteomes" id="UP001254848"/>
    </source>
</evidence>
<reference evidence="2 3" key="1">
    <citation type="submission" date="2023-07" db="EMBL/GenBank/DDBJ databases">
        <title>The novel representative of Negativicutes class, Anaeroselena agilis gen. nov. sp. nov.</title>
        <authorList>
            <person name="Prokofeva M.I."/>
            <person name="Elcheninov A.G."/>
            <person name="Klyukina A."/>
            <person name="Kublanov I.V."/>
            <person name="Frolov E.N."/>
            <person name="Podosokorskaya O.A."/>
        </authorList>
    </citation>
    <scope>NUCLEOTIDE SEQUENCE [LARGE SCALE GENOMIC DNA]</scope>
    <source>
        <strain evidence="2 3">4137-cl</strain>
    </source>
</reference>
<comment type="caution">
    <text evidence="2">The sequence shown here is derived from an EMBL/GenBank/DDBJ whole genome shotgun (WGS) entry which is preliminary data.</text>
</comment>
<protein>
    <submittedName>
        <fullName evidence="2">Uncharacterized protein</fullName>
    </submittedName>
</protein>
<keyword evidence="3" id="KW-1185">Reference proteome</keyword>
<sequence length="208" mass="22842">MDSNRSAIIKELTVILVIVALLLATGGLLVRNVVVGLRSLDNATLAGELDGGIDKTFRGFDIEKTIRELAGKFLPAKEKQPAPVGAKKGQVTTVRFFEGGRQITPYKQRTYSAQFSPRAKNIYTEIAYKNNSYKIADAAIPVVLQYIDPAGRKVVEIKKTTHPKKDWASVVFASGAGADEVGSWQTGRYTVKVYFDGDHIGDYNFTIQ</sequence>
<keyword evidence="1" id="KW-0812">Transmembrane</keyword>
<keyword evidence="1" id="KW-0472">Membrane</keyword>
<name>A0ABU3P1J8_9FIRM</name>
<keyword evidence="1" id="KW-1133">Transmembrane helix</keyword>
<feature type="transmembrane region" description="Helical" evidence="1">
    <location>
        <begin position="12"/>
        <end position="30"/>
    </location>
</feature>
<dbReference type="RefSeq" id="WP_413781364.1">
    <property type="nucleotide sequence ID" value="NZ_JAUOZS010000001.1"/>
</dbReference>